<dbReference type="InterPro" id="IPR015943">
    <property type="entry name" value="WD40/YVTN_repeat-like_dom_sf"/>
</dbReference>
<gene>
    <name evidence="3" type="ORF">BB561_001934</name>
</gene>
<dbReference type="STRING" id="133385.A0A2T9YSF3"/>
<dbReference type="InterPro" id="IPR013520">
    <property type="entry name" value="Ribonucl_H"/>
</dbReference>
<dbReference type="InterPro" id="IPR036397">
    <property type="entry name" value="RNaseH_sf"/>
</dbReference>
<dbReference type="SUPFAM" id="SSF50978">
    <property type="entry name" value="WD40 repeat-like"/>
    <property type="match status" value="1"/>
</dbReference>
<dbReference type="Gene3D" id="2.130.10.10">
    <property type="entry name" value="YVTN repeat-like/Quinoprotein amine dehydrogenase"/>
    <property type="match status" value="1"/>
</dbReference>
<dbReference type="PANTHER" id="PTHR15728">
    <property type="entry name" value="DEADENYLATION COMPLEX CATALYTIC SUBUNIT PAN2"/>
    <property type="match status" value="1"/>
</dbReference>
<dbReference type="GO" id="GO:0000289">
    <property type="term" value="P:nuclear-transcribed mRNA poly(A) tail shortening"/>
    <property type="evidence" value="ECO:0007669"/>
    <property type="project" value="TreeGrafter"/>
</dbReference>
<dbReference type="EMBL" id="MBFR01000060">
    <property type="protein sequence ID" value="PVU95283.1"/>
    <property type="molecule type" value="Genomic_DNA"/>
</dbReference>
<dbReference type="GO" id="GO:0000932">
    <property type="term" value="C:P-body"/>
    <property type="evidence" value="ECO:0007669"/>
    <property type="project" value="TreeGrafter"/>
</dbReference>
<protein>
    <recommendedName>
        <fullName evidence="2">USP domain-containing protein</fullName>
    </recommendedName>
</protein>
<dbReference type="InterPro" id="IPR012337">
    <property type="entry name" value="RNaseH-like_sf"/>
</dbReference>
<name>A0A2T9YSF3_9FUNG</name>
<dbReference type="InterPro" id="IPR028881">
    <property type="entry name" value="PAN2_UCH_dom"/>
</dbReference>
<dbReference type="Proteomes" id="UP000245383">
    <property type="component" value="Unassembled WGS sequence"/>
</dbReference>
<dbReference type="PANTHER" id="PTHR15728:SF0">
    <property type="entry name" value="PAN2-PAN3 DEADENYLATION COMPLEX CATALYTIC SUBUNIT PAN2"/>
    <property type="match status" value="1"/>
</dbReference>
<dbReference type="Gene3D" id="3.90.70.10">
    <property type="entry name" value="Cysteine proteinases"/>
    <property type="match status" value="1"/>
</dbReference>
<dbReference type="InterPro" id="IPR048841">
    <property type="entry name" value="PAN2_N"/>
</dbReference>
<dbReference type="InterPro" id="IPR050785">
    <property type="entry name" value="PAN2-PAN3_catalytic_subunit"/>
</dbReference>
<feature type="domain" description="USP" evidence="2">
    <location>
        <begin position="558"/>
        <end position="926"/>
    </location>
</feature>
<keyword evidence="4" id="KW-1185">Reference proteome</keyword>
<dbReference type="InterPro" id="IPR028889">
    <property type="entry name" value="USP"/>
</dbReference>
<keyword evidence="1" id="KW-0853">WD repeat</keyword>
<dbReference type="SUPFAM" id="SSF54001">
    <property type="entry name" value="Cysteine proteinases"/>
    <property type="match status" value="1"/>
</dbReference>
<dbReference type="AlphaFoldDB" id="A0A2T9YSF3"/>
<comment type="caution">
    <text evidence="3">The sequence shown here is derived from an EMBL/GenBank/DDBJ whole genome shotgun (WGS) entry which is preliminary data.</text>
</comment>
<dbReference type="GO" id="GO:0031251">
    <property type="term" value="C:PAN complex"/>
    <property type="evidence" value="ECO:0007669"/>
    <property type="project" value="TreeGrafter"/>
</dbReference>
<dbReference type="PROSITE" id="PS50235">
    <property type="entry name" value="USP_3"/>
    <property type="match status" value="1"/>
</dbReference>
<dbReference type="SUPFAM" id="SSF53098">
    <property type="entry name" value="Ribonuclease H-like"/>
    <property type="match status" value="1"/>
</dbReference>
<dbReference type="GO" id="GO:0004535">
    <property type="term" value="F:poly(A)-specific ribonuclease activity"/>
    <property type="evidence" value="ECO:0007669"/>
    <property type="project" value="TreeGrafter"/>
</dbReference>
<proteinExistence type="predicted"/>
<dbReference type="Pfam" id="PF13423">
    <property type="entry name" value="UCH_1"/>
    <property type="match status" value="1"/>
</dbReference>
<evidence type="ECO:0000313" key="3">
    <source>
        <dbReference type="EMBL" id="PVU95283.1"/>
    </source>
</evidence>
<dbReference type="GO" id="GO:0003676">
    <property type="term" value="F:nucleic acid binding"/>
    <property type="evidence" value="ECO:0007669"/>
    <property type="project" value="InterPro"/>
</dbReference>
<sequence length="1189" mass="135517">MDSSFFSWKESTKAYILGKQYIDSAINFLSFDFERPLIWAAEYNGRVSSYYFELGQKLERYTSFVTSNNQIQCLHADRRGILAMSNNNLQLRTFNGLIALEHLANTPSKFTHFGVNSVNQNEVMLFNEAGKATVLNMDRGTVQKNLQFDNIVSSSSFQNELYLGTRTGIVVIRDPRIQYKVVSWAECYDGEIADLRVFGNNILLNGFSIELSFSDTGSQFWGIHLYDNRMLKQIVSEYETVEPTYFAKTNVSANQNYCTYLSGYTDELRIDKDTITCEPIFQTNVDDSTFITSSAVLDNQKFIVFSDSNGVLHLWENDSVQKDNFAHQNAELPDPSIQQHETFFLPCNQDYILSDIPSPQFDLESLCINHNNPQGYDIMKKDLFSDNFVTNKIFDVGKPSCLVSHEDMSRMKIHDSVGYIENLSKKKQNQVIVSDNWRQTIRSFGNSKTTNLISTRKRYEMKSMSKTSINQNFNCSFSSSSGIHKITENNGSITNHSLKSTKSFTSTKGNTLNQINQNSIYKHNLNYIPEYMKHAEINYGKFGIEDFDFRKFNKTRFSGLESNIANSYMNSLLQVLYFSPLIKTIVIKHSKQICTENQCIICELGFLYSMLDDGLGVNCQATNFLGLIDQLQEAHALGLVDSNYLNSNKEYTRLIQAAHRFIIDNLNSQYNSDLKLYDERTEFCKLIESLFGIPLVTIVQCICGYSEKRKSCPFSVELSAGFNNNSVNPLFNGGQANIRKTEPGSSKFYQLLLSSLQIKESLGVCIKCKSHNKMELKKLLTSFPGAYLAINCPPSSLLSTSTSSKVSGKRPSTENETWWKNKIGVDDEWCPKKLYFYKNNDGTFSIGQDELSLDTFDQYKEYSLYAVISEIRGLPNEHAHLVSHIYDESSKTWHCFNDFVVTQVHENEVLNFSEYRIPSVLYYKSNDEKLDEMVSKIIKPKYSYFEILKHTFSETGNPPKSANILKKFDRKNQDVVQLSDSEIKSIIKGSNKSGSSKDESCDFDDDSAKVAKSKNTDDIFKCAIDAEFVMIADAEEELHSSGAVKTYRPRTFRLARISVVRASGSMKGVCFIDDFIETTLEIENYLTQFSGIHEGDLNPKTSPHSLINFKQPYKKLRFLIDNGCLFIGHGLSSDFRTISNSIFTEIFYTVLKALELYEKFEELTHAGTIDSLINEMYNSGFVTNFKIPQ</sequence>
<reference evidence="3 4" key="1">
    <citation type="journal article" date="2018" name="MBio">
        <title>Comparative Genomics Reveals the Core Gene Toolbox for the Fungus-Insect Symbiosis.</title>
        <authorList>
            <person name="Wang Y."/>
            <person name="Stata M."/>
            <person name="Wang W."/>
            <person name="Stajich J.E."/>
            <person name="White M.M."/>
            <person name="Moncalvo J.M."/>
        </authorList>
    </citation>
    <scope>NUCLEOTIDE SEQUENCE [LARGE SCALE GENOMIC DNA]</scope>
    <source>
        <strain evidence="3 4">SWE-8-4</strain>
    </source>
</reference>
<organism evidence="3 4">
    <name type="scientific">Smittium simulii</name>
    <dbReference type="NCBI Taxonomy" id="133385"/>
    <lineage>
        <taxon>Eukaryota</taxon>
        <taxon>Fungi</taxon>
        <taxon>Fungi incertae sedis</taxon>
        <taxon>Zoopagomycota</taxon>
        <taxon>Kickxellomycotina</taxon>
        <taxon>Harpellomycetes</taxon>
        <taxon>Harpellales</taxon>
        <taxon>Legeriomycetaceae</taxon>
        <taxon>Smittium</taxon>
    </lineage>
</organism>
<evidence type="ECO:0000256" key="1">
    <source>
        <dbReference type="ARBA" id="ARBA00022574"/>
    </source>
</evidence>
<evidence type="ECO:0000259" key="2">
    <source>
        <dbReference type="PROSITE" id="PS50235"/>
    </source>
</evidence>
<dbReference type="InterPro" id="IPR038765">
    <property type="entry name" value="Papain-like_cys_pep_sf"/>
</dbReference>
<evidence type="ECO:0000313" key="4">
    <source>
        <dbReference type="Proteomes" id="UP000245383"/>
    </source>
</evidence>
<dbReference type="OrthoDB" id="16516at2759"/>
<dbReference type="Gene3D" id="3.30.420.10">
    <property type="entry name" value="Ribonuclease H-like superfamily/Ribonuclease H"/>
    <property type="match status" value="1"/>
</dbReference>
<accession>A0A2T9YSF3</accession>
<dbReference type="Pfam" id="PF20770">
    <property type="entry name" value="PAN2_N"/>
    <property type="match status" value="1"/>
</dbReference>
<dbReference type="Pfam" id="PF00929">
    <property type="entry name" value="RNase_T"/>
    <property type="match status" value="1"/>
</dbReference>
<dbReference type="InterPro" id="IPR036322">
    <property type="entry name" value="WD40_repeat_dom_sf"/>
</dbReference>